<gene>
    <name evidence="10" type="ORF">SAMN05444401_2771</name>
</gene>
<dbReference type="InterPro" id="IPR016161">
    <property type="entry name" value="Ald_DH/histidinol_DH"/>
</dbReference>
<dbReference type="PANTHER" id="PTHR43570:SF16">
    <property type="entry name" value="ALDEHYDE DEHYDROGENASE TYPE III, ISOFORM Q"/>
    <property type="match status" value="1"/>
</dbReference>
<dbReference type="Proteomes" id="UP000184080">
    <property type="component" value="Unassembled WGS sequence"/>
</dbReference>
<dbReference type="EMBL" id="FQZO01000004">
    <property type="protein sequence ID" value="SHJ32678.1"/>
    <property type="molecule type" value="Genomic_DNA"/>
</dbReference>
<evidence type="ECO:0000256" key="4">
    <source>
        <dbReference type="PIRNR" id="PIRNR036492"/>
    </source>
</evidence>
<dbReference type="InterPro" id="IPR015590">
    <property type="entry name" value="Aldehyde_DH_dom"/>
</dbReference>
<name>A0A1M6IDZ7_9CLOT</name>
<dbReference type="GO" id="GO:0006081">
    <property type="term" value="P:aldehyde metabolic process"/>
    <property type="evidence" value="ECO:0007669"/>
    <property type="project" value="InterPro"/>
</dbReference>
<protein>
    <recommendedName>
        <fullName evidence="4">Aldehyde dehydrogenase</fullName>
    </recommendedName>
</protein>
<evidence type="ECO:0000256" key="2">
    <source>
        <dbReference type="ARBA" id="ARBA00023002"/>
    </source>
</evidence>
<dbReference type="FunFam" id="3.40.309.10:FF:000003">
    <property type="entry name" value="Aldehyde dehydrogenase"/>
    <property type="match status" value="1"/>
</dbReference>
<keyword evidence="2 4" id="KW-0560">Oxidoreductase</keyword>
<dbReference type="PROSITE" id="PS00070">
    <property type="entry name" value="ALDEHYDE_DEHYDR_CYS"/>
    <property type="match status" value="1"/>
</dbReference>
<keyword evidence="3" id="KW-0520">NAD</keyword>
<dbReference type="InterPro" id="IPR016160">
    <property type="entry name" value="Ald_DH_CS_CYS"/>
</dbReference>
<evidence type="ECO:0000256" key="8">
    <source>
        <dbReference type="SAM" id="Coils"/>
    </source>
</evidence>
<evidence type="ECO:0000313" key="10">
    <source>
        <dbReference type="EMBL" id="SHJ32678.1"/>
    </source>
</evidence>
<reference evidence="10 11" key="1">
    <citation type="submission" date="2016-11" db="EMBL/GenBank/DDBJ databases">
        <authorList>
            <person name="Jaros S."/>
            <person name="Januszkiewicz K."/>
            <person name="Wedrychowicz H."/>
        </authorList>
    </citation>
    <scope>NUCLEOTIDE SEQUENCE [LARGE SCALE GENOMIC DNA]</scope>
    <source>
        <strain evidence="10 11">DSM 21864</strain>
    </source>
</reference>
<proteinExistence type="inferred from homology"/>
<dbReference type="OrthoDB" id="9762913at2"/>
<dbReference type="AlphaFoldDB" id="A0A1M6IDZ7"/>
<feature type="domain" description="Aldehyde dehydrogenase" evidence="9">
    <location>
        <begin position="2"/>
        <end position="428"/>
    </location>
</feature>
<dbReference type="InterPro" id="IPR016163">
    <property type="entry name" value="Ald_DH_C"/>
</dbReference>
<comment type="similarity">
    <text evidence="1 4 7">Belongs to the aldehyde dehydrogenase family.</text>
</comment>
<dbReference type="FunFam" id="3.40.605.10:FF:000004">
    <property type="entry name" value="Aldehyde dehydrogenase"/>
    <property type="match status" value="1"/>
</dbReference>
<dbReference type="STRING" id="1121298.SAMN05444401_2771"/>
<evidence type="ECO:0000256" key="3">
    <source>
        <dbReference type="ARBA" id="ARBA00023027"/>
    </source>
</evidence>
<dbReference type="Gene3D" id="3.40.309.10">
    <property type="entry name" value="Aldehyde Dehydrogenase, Chain A, domain 2"/>
    <property type="match status" value="1"/>
</dbReference>
<dbReference type="InterPro" id="IPR016162">
    <property type="entry name" value="Ald_DH_N"/>
</dbReference>
<dbReference type="Pfam" id="PF00171">
    <property type="entry name" value="Aldedh"/>
    <property type="match status" value="1"/>
</dbReference>
<evidence type="ECO:0000256" key="7">
    <source>
        <dbReference type="RuleBase" id="RU003345"/>
    </source>
</evidence>
<evidence type="ECO:0000256" key="6">
    <source>
        <dbReference type="PROSITE-ProRule" id="PRU10007"/>
    </source>
</evidence>
<dbReference type="InterPro" id="IPR012394">
    <property type="entry name" value="Aldehyde_DH_NAD(P)"/>
</dbReference>
<dbReference type="CDD" id="cd07136">
    <property type="entry name" value="ALDH_YwdH-P39616"/>
    <property type="match status" value="1"/>
</dbReference>
<evidence type="ECO:0000313" key="11">
    <source>
        <dbReference type="Proteomes" id="UP000184080"/>
    </source>
</evidence>
<sequence>MDFNMIIEKQREFFETDKTKDIDFRIEMLKRLRNSIKNHEEEIYEALRVDLNKSPFESLATEVGIVYDEIDYILKNLKKWAKVKRVRTPIYNWPSKSYIYEEPYGVVLIIGPFNYPFQLNIAPLVGAMAAGNCALIKPSQYSKETTLVIMKIIEECFPKEYAAVIEPFGGREEVSAILKEKYDYIFFTGSVAVGKIVMEAASKHLTPVTLELGGKSPALLDEDCDVSLAAKRIAWGKFINAGQTCVAPDYVLVHDSIKDEFIKKLKFWTEKFYGKEAMLSKDYPKIIDNKQFQRLVGYLSQGKLVMGGSYNNEKLYIAPTALIDISEDSPLMTDEIFGPLLPILEYKDLKEAVKFINCRPKPLALYYFTKDKEKGENIIKTTSSGGGCINDTIMHVASTSLPFGGVGDSGMGSYHGKKTFETFSHSKSFIKRGNVLDFNFRYPPYKNNMKLLKKIFK</sequence>
<feature type="active site" evidence="5 6">
    <location>
        <position position="211"/>
    </location>
</feature>
<evidence type="ECO:0000256" key="5">
    <source>
        <dbReference type="PIRSR" id="PIRSR036492-1"/>
    </source>
</evidence>
<dbReference type="PANTHER" id="PTHR43570">
    <property type="entry name" value="ALDEHYDE DEHYDROGENASE"/>
    <property type="match status" value="1"/>
</dbReference>
<organism evidence="10 11">
    <name type="scientific">Clostridium amylolyticum</name>
    <dbReference type="NCBI Taxonomy" id="1121298"/>
    <lineage>
        <taxon>Bacteria</taxon>
        <taxon>Bacillati</taxon>
        <taxon>Bacillota</taxon>
        <taxon>Clostridia</taxon>
        <taxon>Eubacteriales</taxon>
        <taxon>Clostridiaceae</taxon>
        <taxon>Clostridium</taxon>
    </lineage>
</organism>
<evidence type="ECO:0000259" key="9">
    <source>
        <dbReference type="Pfam" id="PF00171"/>
    </source>
</evidence>
<dbReference type="Gene3D" id="3.40.605.10">
    <property type="entry name" value="Aldehyde Dehydrogenase, Chain A, domain 1"/>
    <property type="match status" value="1"/>
</dbReference>
<dbReference type="SUPFAM" id="SSF53720">
    <property type="entry name" value="ALDH-like"/>
    <property type="match status" value="1"/>
</dbReference>
<dbReference type="RefSeq" id="WP_073007741.1">
    <property type="nucleotide sequence ID" value="NZ_FQZO01000004.1"/>
</dbReference>
<keyword evidence="11" id="KW-1185">Reference proteome</keyword>
<evidence type="ECO:0000256" key="1">
    <source>
        <dbReference type="ARBA" id="ARBA00009986"/>
    </source>
</evidence>
<dbReference type="GO" id="GO:0004029">
    <property type="term" value="F:aldehyde dehydrogenase (NAD+) activity"/>
    <property type="evidence" value="ECO:0007669"/>
    <property type="project" value="TreeGrafter"/>
</dbReference>
<feature type="active site" evidence="5">
    <location>
        <position position="245"/>
    </location>
</feature>
<keyword evidence="8" id="KW-0175">Coiled coil</keyword>
<dbReference type="GO" id="GO:0005737">
    <property type="term" value="C:cytoplasm"/>
    <property type="evidence" value="ECO:0007669"/>
    <property type="project" value="TreeGrafter"/>
</dbReference>
<dbReference type="PIRSF" id="PIRSF036492">
    <property type="entry name" value="ALDH"/>
    <property type="match status" value="1"/>
</dbReference>
<dbReference type="PROSITE" id="PS00687">
    <property type="entry name" value="ALDEHYDE_DEHYDR_GLU"/>
    <property type="match status" value="1"/>
</dbReference>
<feature type="coiled-coil region" evidence="8">
    <location>
        <begin position="22"/>
        <end position="49"/>
    </location>
</feature>
<dbReference type="InterPro" id="IPR029510">
    <property type="entry name" value="Ald_DH_CS_GLU"/>
</dbReference>
<accession>A0A1M6IDZ7</accession>